<dbReference type="AlphaFoldDB" id="A0A0E9PWK7"/>
<accession>A0A0E9PWK7</accession>
<reference evidence="1" key="2">
    <citation type="journal article" date="2015" name="Fish Shellfish Immunol.">
        <title>Early steps in the European eel (Anguilla anguilla)-Vibrio vulnificus interaction in the gills: Role of the RtxA13 toxin.</title>
        <authorList>
            <person name="Callol A."/>
            <person name="Pajuelo D."/>
            <person name="Ebbesson L."/>
            <person name="Teles M."/>
            <person name="MacKenzie S."/>
            <person name="Amaro C."/>
        </authorList>
    </citation>
    <scope>NUCLEOTIDE SEQUENCE</scope>
</reference>
<evidence type="ECO:0000313" key="1">
    <source>
        <dbReference type="EMBL" id="JAH08228.1"/>
    </source>
</evidence>
<dbReference type="EMBL" id="GBXM01100349">
    <property type="protein sequence ID" value="JAH08228.1"/>
    <property type="molecule type" value="Transcribed_RNA"/>
</dbReference>
<proteinExistence type="predicted"/>
<sequence>MIHFPMIIQHLNLMGQEFPLFIKNIYNTINN</sequence>
<protein>
    <submittedName>
        <fullName evidence="1">Uncharacterized protein</fullName>
    </submittedName>
</protein>
<reference evidence="1" key="1">
    <citation type="submission" date="2014-11" db="EMBL/GenBank/DDBJ databases">
        <authorList>
            <person name="Amaro Gonzalez C."/>
        </authorList>
    </citation>
    <scope>NUCLEOTIDE SEQUENCE</scope>
</reference>
<name>A0A0E9PWK7_ANGAN</name>
<organism evidence="1">
    <name type="scientific">Anguilla anguilla</name>
    <name type="common">European freshwater eel</name>
    <name type="synonym">Muraena anguilla</name>
    <dbReference type="NCBI Taxonomy" id="7936"/>
    <lineage>
        <taxon>Eukaryota</taxon>
        <taxon>Metazoa</taxon>
        <taxon>Chordata</taxon>
        <taxon>Craniata</taxon>
        <taxon>Vertebrata</taxon>
        <taxon>Euteleostomi</taxon>
        <taxon>Actinopterygii</taxon>
        <taxon>Neopterygii</taxon>
        <taxon>Teleostei</taxon>
        <taxon>Anguilliformes</taxon>
        <taxon>Anguillidae</taxon>
        <taxon>Anguilla</taxon>
    </lineage>
</organism>